<evidence type="ECO:0000313" key="2">
    <source>
        <dbReference type="Proteomes" id="UP001266305"/>
    </source>
</evidence>
<name>A0ABQ9T9L2_SAGOE</name>
<reference evidence="1 2" key="1">
    <citation type="submission" date="2023-05" db="EMBL/GenBank/DDBJ databases">
        <title>B98-5 Cell Line De Novo Hybrid Assembly: An Optical Mapping Approach.</title>
        <authorList>
            <person name="Kananen K."/>
            <person name="Auerbach J.A."/>
            <person name="Kautto E."/>
            <person name="Blachly J.S."/>
        </authorList>
    </citation>
    <scope>NUCLEOTIDE SEQUENCE [LARGE SCALE GENOMIC DNA]</scope>
    <source>
        <strain evidence="1">B95-8</strain>
        <tissue evidence="1">Cell line</tissue>
    </source>
</reference>
<gene>
    <name evidence="1" type="ORF">P7K49_039875</name>
</gene>
<proteinExistence type="predicted"/>
<dbReference type="EMBL" id="JASSZA010000265">
    <property type="protein sequence ID" value="KAK2081414.1"/>
    <property type="molecule type" value="Genomic_DNA"/>
</dbReference>
<organism evidence="1 2">
    <name type="scientific">Saguinus oedipus</name>
    <name type="common">Cotton-top tamarin</name>
    <name type="synonym">Oedipomidas oedipus</name>
    <dbReference type="NCBI Taxonomy" id="9490"/>
    <lineage>
        <taxon>Eukaryota</taxon>
        <taxon>Metazoa</taxon>
        <taxon>Chordata</taxon>
        <taxon>Craniata</taxon>
        <taxon>Vertebrata</taxon>
        <taxon>Euteleostomi</taxon>
        <taxon>Mammalia</taxon>
        <taxon>Eutheria</taxon>
        <taxon>Euarchontoglires</taxon>
        <taxon>Primates</taxon>
        <taxon>Haplorrhini</taxon>
        <taxon>Platyrrhini</taxon>
        <taxon>Cebidae</taxon>
        <taxon>Callitrichinae</taxon>
        <taxon>Saguinus</taxon>
    </lineage>
</organism>
<accession>A0ABQ9T9L2</accession>
<dbReference type="Proteomes" id="UP001266305">
    <property type="component" value="Unassembled WGS sequence"/>
</dbReference>
<protein>
    <submittedName>
        <fullName evidence="1">Uncharacterized protein</fullName>
    </submittedName>
</protein>
<sequence length="63" mass="7306">MSKLRPCQKRKAFPEIPFNTRECPNAAIARNVFLTPLSKGRFKSLRRIKAHQNRLNDTLPLQS</sequence>
<keyword evidence="2" id="KW-1185">Reference proteome</keyword>
<comment type="caution">
    <text evidence="1">The sequence shown here is derived from an EMBL/GenBank/DDBJ whole genome shotgun (WGS) entry which is preliminary data.</text>
</comment>
<evidence type="ECO:0000313" key="1">
    <source>
        <dbReference type="EMBL" id="KAK2081414.1"/>
    </source>
</evidence>